<keyword evidence="13" id="KW-0175">Coiled coil</keyword>
<dbReference type="GO" id="GO:0046872">
    <property type="term" value="F:metal ion binding"/>
    <property type="evidence" value="ECO:0007669"/>
    <property type="project" value="UniProtKB-KW"/>
</dbReference>
<feature type="compositionally biased region" description="Polar residues" evidence="14">
    <location>
        <begin position="1107"/>
        <end position="1118"/>
    </location>
</feature>
<dbReference type="InterPro" id="IPR001044">
    <property type="entry name" value="XPG/Rad2_eukaryotes"/>
</dbReference>
<dbReference type="InterPro" id="IPR006086">
    <property type="entry name" value="XPG-I_dom"/>
</dbReference>
<evidence type="ECO:0000256" key="10">
    <source>
        <dbReference type="ARBA" id="ARBA00023204"/>
    </source>
</evidence>
<feature type="compositionally biased region" description="Polar residues" evidence="14">
    <location>
        <begin position="463"/>
        <end position="479"/>
    </location>
</feature>
<feature type="region of interest" description="Disordered" evidence="14">
    <location>
        <begin position="156"/>
        <end position="184"/>
    </location>
</feature>
<dbReference type="PRINTS" id="PR00066">
    <property type="entry name" value="XRODRMPGMNTG"/>
</dbReference>
<keyword evidence="9" id="KW-0460">Magnesium</keyword>
<dbReference type="SMART" id="SM00485">
    <property type="entry name" value="XPGN"/>
    <property type="match status" value="1"/>
</dbReference>
<comment type="similarity">
    <text evidence="3">Belongs to the XPG/RAD2 endonuclease family. XPG subfamily.</text>
</comment>
<evidence type="ECO:0000256" key="5">
    <source>
        <dbReference type="ARBA" id="ARBA00022723"/>
    </source>
</evidence>
<dbReference type="InterPro" id="IPR006084">
    <property type="entry name" value="XPG/Rad2"/>
</dbReference>
<dbReference type="InterPro" id="IPR006085">
    <property type="entry name" value="XPG_DNA_repair_N"/>
</dbReference>
<dbReference type="PROSITE" id="PS50330">
    <property type="entry name" value="UIM"/>
    <property type="match status" value="1"/>
</dbReference>
<dbReference type="InterPro" id="IPR019974">
    <property type="entry name" value="XPG_CS"/>
</dbReference>
<keyword evidence="10" id="KW-0234">DNA repair</keyword>
<dbReference type="InterPro" id="IPR003903">
    <property type="entry name" value="UIM_dom"/>
</dbReference>
<dbReference type="PANTHER" id="PTHR16171:SF7">
    <property type="entry name" value="DNA REPAIR PROTEIN RAD2"/>
    <property type="match status" value="1"/>
</dbReference>
<dbReference type="PROSITE" id="PS00842">
    <property type="entry name" value="XPG_2"/>
    <property type="match status" value="1"/>
</dbReference>
<dbReference type="PANTHER" id="PTHR16171">
    <property type="entry name" value="DNA REPAIR PROTEIN COMPLEMENTING XP-G CELLS-RELATED"/>
    <property type="match status" value="1"/>
</dbReference>
<keyword evidence="4" id="KW-0540">Nuclease</keyword>
<feature type="region of interest" description="Disordered" evidence="14">
    <location>
        <begin position="1053"/>
        <end position="1176"/>
    </location>
</feature>
<keyword evidence="11" id="KW-0539">Nucleus</keyword>
<dbReference type="Gene3D" id="1.10.150.20">
    <property type="entry name" value="5' to 3' exonuclease, C-terminal subdomain"/>
    <property type="match status" value="1"/>
</dbReference>
<organism evidence="17 18">
    <name type="scientific">Paxillus rubicundulus Ve08.2h10</name>
    <dbReference type="NCBI Taxonomy" id="930991"/>
    <lineage>
        <taxon>Eukaryota</taxon>
        <taxon>Fungi</taxon>
        <taxon>Dikarya</taxon>
        <taxon>Basidiomycota</taxon>
        <taxon>Agaricomycotina</taxon>
        <taxon>Agaricomycetes</taxon>
        <taxon>Agaricomycetidae</taxon>
        <taxon>Boletales</taxon>
        <taxon>Paxilineae</taxon>
        <taxon>Paxillaceae</taxon>
        <taxon>Paxillus</taxon>
    </lineage>
</organism>
<dbReference type="PROSITE" id="PS00841">
    <property type="entry name" value="XPG_1"/>
    <property type="match status" value="1"/>
</dbReference>
<evidence type="ECO:0000256" key="3">
    <source>
        <dbReference type="ARBA" id="ARBA00005283"/>
    </source>
</evidence>
<dbReference type="SMART" id="SM00279">
    <property type="entry name" value="HhH2"/>
    <property type="match status" value="1"/>
</dbReference>
<dbReference type="GO" id="GO:0003697">
    <property type="term" value="F:single-stranded DNA binding"/>
    <property type="evidence" value="ECO:0007669"/>
    <property type="project" value="InterPro"/>
</dbReference>
<sequence length="1176" mass="130358">MGVKSLWSLLAPVGRPVPLENIEGTALAIDSSIWIYQFQATMRDKEGRALMNAHVLGFLRRICKLLFYGIRPVFVFDGGAPTLKRNTISERKKKKSGAAASHAKIAERLLAAQMRREALGHAHVSHPPSNKGKQQVPSGPVVLDENTVYLEDVDSSITKTPGKKQGAQPAPPSSKKKNRFHDHDPYQLPEVNMEEQVAKATRTHAPDPRLATEEELRTFIEEMRPEDFDVASPAFRELPTEVQYEIVGDLRLKSRQTSYRRLQNMLKKASTPLDFSREQIKNLQQRNSLTQQLLMTTDSIGKAHLTIPVRVASERNREYLLIKNEGRDGGWVLGIRDDGTRSKPIEIDQDVQVPVSNDDSDMEMEEVSIPGAAPVGLDLRTYQQTTALSAISKHPPTGTTAKPIQRRIKTKPLFDLDDEDDLPRFRSLECDEEDPELAMAIQASLDSQGTRGSPPHASLYSAEPSSSNCLPQTPASKPTSVVVEESHSRSPLTAARTRRFSSDDDDEDLYASPSRLVTALSIAGAGLAPRSSISFTQHTTQTPAFGNPSSLLLSQKAPVQPFSPSAQSPNTEEDIISAEAHEGPALLPRLEPALVLPECPTVRPQFIQSLVPSVDDKESDDMEEVAVVPSTTPINISPVVPLSPPPLMKGTIREDPPRKSSVHVSFDLPQSSSPNPTVSHSKVRATEEDSDDSGIEWSRSPSPVGGLSQKTDVPSTQRQAEEEDWDAAEEMDPHKEAGEFAQFLSQVKGKDLDAVRNEIDDEIRELNRQKKAAMRDSEDITQHMVSQIMLMLRLFGIPYITAPMEAEAQCAELVSLGLVEGIITDDSDVFLFGGMRVYKNMFNQSKTVECFLLSDLARELGLERDALIRLAYLLGSDYVDGLPGVGPVVAMELIKEFPREDGLHKFKDWWTKVQSGRDREEDNNTKFRKRFKKKFKDLYLSPEWPNPLVRDAYYHPTVDTSEEPFKWGMPDLDGLRHFLHEELGWQETKVDDLLLPIIQKMSKRNQAVSMNRQGNLNGFFDTAPGAGSCVPRKRQAYASKRLQQVVSDFRKERAEMQARGTRTLIPGQDVDSVIEDDAAPPKKRTKTTASRKGKKASIHSKKAGPNRRTTNRASSSGVNKKGDLADGSETGEESGDELEDDSRVLASVLPSGPLTVRLRPRARPVPKGQGELSGSQ</sequence>
<feature type="compositionally biased region" description="Polar residues" evidence="14">
    <location>
        <begin position="127"/>
        <end position="137"/>
    </location>
</feature>
<dbReference type="HOGENOM" id="CLU_003018_0_0_1"/>
<dbReference type="AlphaFoldDB" id="A0A0D0E0V6"/>
<keyword evidence="5" id="KW-0479">Metal-binding</keyword>
<evidence type="ECO:0000256" key="13">
    <source>
        <dbReference type="SAM" id="Coils"/>
    </source>
</evidence>
<feature type="domain" description="XPG-I" evidence="15">
    <location>
        <begin position="793"/>
        <end position="862"/>
    </location>
</feature>
<feature type="compositionally biased region" description="Basic residues" evidence="14">
    <location>
        <begin position="1081"/>
        <end position="1105"/>
    </location>
</feature>
<dbReference type="GO" id="GO:0005634">
    <property type="term" value="C:nucleus"/>
    <property type="evidence" value="ECO:0007669"/>
    <property type="project" value="UniProtKB-SubCell"/>
</dbReference>
<protein>
    <recommendedName>
        <fullName evidence="19">DNA repair protein rad13</fullName>
    </recommendedName>
</protein>
<keyword evidence="7" id="KW-0227">DNA damage</keyword>
<gene>
    <name evidence="17" type="ORF">PAXRUDRAFT_33961</name>
</gene>
<evidence type="ECO:0000256" key="9">
    <source>
        <dbReference type="ARBA" id="ARBA00022842"/>
    </source>
</evidence>
<evidence type="ECO:0000256" key="14">
    <source>
        <dbReference type="SAM" id="MobiDB-lite"/>
    </source>
</evidence>
<feature type="coiled-coil region" evidence="13">
    <location>
        <begin position="752"/>
        <end position="783"/>
    </location>
</feature>
<evidence type="ECO:0000313" key="17">
    <source>
        <dbReference type="EMBL" id="KIK93609.1"/>
    </source>
</evidence>
<keyword evidence="18" id="KW-1185">Reference proteome</keyword>
<evidence type="ECO:0000256" key="7">
    <source>
        <dbReference type="ARBA" id="ARBA00022763"/>
    </source>
</evidence>
<dbReference type="InterPro" id="IPR029060">
    <property type="entry name" value="PIN-like_dom_sf"/>
</dbReference>
<name>A0A0D0E0V6_9AGAM</name>
<dbReference type="Pfam" id="PF00867">
    <property type="entry name" value="XPG_I"/>
    <property type="match status" value="1"/>
</dbReference>
<comment type="similarity">
    <text evidence="12">Belongs to the XPG/RAD2 endonuclease family. GEN subfamily.</text>
</comment>
<dbReference type="FunFam" id="1.10.150.20:FF:000030">
    <property type="entry name" value="Flap endonuclease GEN-like 1"/>
    <property type="match status" value="1"/>
</dbReference>
<evidence type="ECO:0000256" key="11">
    <source>
        <dbReference type="ARBA" id="ARBA00023242"/>
    </source>
</evidence>
<feature type="region of interest" description="Disordered" evidence="14">
    <location>
        <begin position="120"/>
        <end position="139"/>
    </location>
</feature>
<evidence type="ECO:0008006" key="19">
    <source>
        <dbReference type="Google" id="ProtNLM"/>
    </source>
</evidence>
<reference evidence="18" key="2">
    <citation type="submission" date="2015-01" db="EMBL/GenBank/DDBJ databases">
        <title>Evolutionary Origins and Diversification of the Mycorrhizal Mutualists.</title>
        <authorList>
            <consortium name="DOE Joint Genome Institute"/>
            <consortium name="Mycorrhizal Genomics Consortium"/>
            <person name="Kohler A."/>
            <person name="Kuo A."/>
            <person name="Nagy L.G."/>
            <person name="Floudas D."/>
            <person name="Copeland A."/>
            <person name="Barry K.W."/>
            <person name="Cichocki N."/>
            <person name="Veneault-Fourrey C."/>
            <person name="LaButti K."/>
            <person name="Lindquist E.A."/>
            <person name="Lipzen A."/>
            <person name="Lundell T."/>
            <person name="Morin E."/>
            <person name="Murat C."/>
            <person name="Riley R."/>
            <person name="Ohm R."/>
            <person name="Sun H."/>
            <person name="Tunlid A."/>
            <person name="Henrissat B."/>
            <person name="Grigoriev I.V."/>
            <person name="Hibbett D.S."/>
            <person name="Martin F."/>
        </authorList>
    </citation>
    <scope>NUCLEOTIDE SEQUENCE [LARGE SCALE GENOMIC DNA]</scope>
    <source>
        <strain evidence="18">Ve08.2h10</strain>
    </source>
</reference>
<dbReference type="SMART" id="SM00484">
    <property type="entry name" value="XPGI"/>
    <property type="match status" value="1"/>
</dbReference>
<evidence type="ECO:0000256" key="12">
    <source>
        <dbReference type="ARBA" id="ARBA00038112"/>
    </source>
</evidence>
<dbReference type="CDD" id="cd09904">
    <property type="entry name" value="H3TH_XPG"/>
    <property type="match status" value="1"/>
</dbReference>
<dbReference type="FunCoup" id="A0A0D0E0V6">
    <property type="interactions" value="417"/>
</dbReference>
<keyword evidence="8" id="KW-0378">Hydrolase</keyword>
<feature type="compositionally biased region" description="Acidic residues" evidence="14">
    <location>
        <begin position="1129"/>
        <end position="1140"/>
    </location>
</feature>
<dbReference type="Pfam" id="PF00752">
    <property type="entry name" value="XPG_N"/>
    <property type="match status" value="1"/>
</dbReference>
<feature type="compositionally biased region" description="Polar residues" evidence="14">
    <location>
        <begin position="708"/>
        <end position="718"/>
    </location>
</feature>
<evidence type="ECO:0000259" key="16">
    <source>
        <dbReference type="SMART" id="SM00485"/>
    </source>
</evidence>
<keyword evidence="6" id="KW-0255">Endonuclease</keyword>
<evidence type="ECO:0000256" key="6">
    <source>
        <dbReference type="ARBA" id="ARBA00022759"/>
    </source>
</evidence>
<evidence type="ECO:0000313" key="18">
    <source>
        <dbReference type="Proteomes" id="UP000054538"/>
    </source>
</evidence>
<feature type="region of interest" description="Disordered" evidence="14">
    <location>
        <begin position="446"/>
        <end position="508"/>
    </location>
</feature>
<feature type="domain" description="XPG N-terminal" evidence="16">
    <location>
        <begin position="1"/>
        <end position="98"/>
    </location>
</feature>
<dbReference type="STRING" id="930991.A0A0D0E0V6"/>
<dbReference type="Gene3D" id="3.40.50.1010">
    <property type="entry name" value="5'-nuclease"/>
    <property type="match status" value="2"/>
</dbReference>
<dbReference type="GO" id="GO:0048256">
    <property type="term" value="F:flap endonuclease activity"/>
    <property type="evidence" value="ECO:0007669"/>
    <property type="project" value="UniProtKB-ARBA"/>
</dbReference>
<evidence type="ECO:0000256" key="8">
    <source>
        <dbReference type="ARBA" id="ARBA00022801"/>
    </source>
</evidence>
<proteinExistence type="inferred from homology"/>
<accession>A0A0D0E0V6</accession>
<feature type="compositionally biased region" description="Polar residues" evidence="14">
    <location>
        <begin position="668"/>
        <end position="680"/>
    </location>
</feature>
<evidence type="ECO:0000256" key="1">
    <source>
        <dbReference type="ARBA" id="ARBA00001946"/>
    </source>
</evidence>
<dbReference type="GO" id="GO:0006289">
    <property type="term" value="P:nucleotide-excision repair"/>
    <property type="evidence" value="ECO:0007669"/>
    <property type="project" value="InterPro"/>
</dbReference>
<evidence type="ECO:0000256" key="4">
    <source>
        <dbReference type="ARBA" id="ARBA00022722"/>
    </source>
</evidence>
<dbReference type="OrthoDB" id="31113at2759"/>
<dbReference type="InterPro" id="IPR036279">
    <property type="entry name" value="5-3_exonuclease_C_sf"/>
</dbReference>
<evidence type="ECO:0000256" key="2">
    <source>
        <dbReference type="ARBA" id="ARBA00004123"/>
    </source>
</evidence>
<dbReference type="SUPFAM" id="SSF47807">
    <property type="entry name" value="5' to 3' exonuclease, C-terminal subdomain"/>
    <property type="match status" value="1"/>
</dbReference>
<dbReference type="SUPFAM" id="SSF88723">
    <property type="entry name" value="PIN domain-like"/>
    <property type="match status" value="1"/>
</dbReference>
<evidence type="ECO:0000259" key="15">
    <source>
        <dbReference type="SMART" id="SM00484"/>
    </source>
</evidence>
<reference evidence="17 18" key="1">
    <citation type="submission" date="2014-04" db="EMBL/GenBank/DDBJ databases">
        <authorList>
            <consortium name="DOE Joint Genome Institute"/>
            <person name="Kuo A."/>
            <person name="Kohler A."/>
            <person name="Jargeat P."/>
            <person name="Nagy L.G."/>
            <person name="Floudas D."/>
            <person name="Copeland A."/>
            <person name="Barry K.W."/>
            <person name="Cichocki N."/>
            <person name="Veneault-Fourrey C."/>
            <person name="LaButti K."/>
            <person name="Lindquist E.A."/>
            <person name="Lipzen A."/>
            <person name="Lundell T."/>
            <person name="Morin E."/>
            <person name="Murat C."/>
            <person name="Sun H."/>
            <person name="Tunlid A."/>
            <person name="Henrissat B."/>
            <person name="Grigoriev I.V."/>
            <person name="Hibbett D.S."/>
            <person name="Martin F."/>
            <person name="Nordberg H.P."/>
            <person name="Cantor M.N."/>
            <person name="Hua S.X."/>
        </authorList>
    </citation>
    <scope>NUCLEOTIDE SEQUENCE [LARGE SCALE GENOMIC DNA]</scope>
    <source>
        <strain evidence="17 18">Ve08.2h10</strain>
    </source>
</reference>
<dbReference type="PRINTS" id="PR00853">
    <property type="entry name" value="XPGRADSUPER"/>
</dbReference>
<dbReference type="InterPro" id="IPR008918">
    <property type="entry name" value="HhH2"/>
</dbReference>
<feature type="region of interest" description="Disordered" evidence="14">
    <location>
        <begin position="639"/>
        <end position="727"/>
    </location>
</feature>
<dbReference type="CDD" id="cd09868">
    <property type="entry name" value="PIN_XPG_RAD2"/>
    <property type="match status" value="2"/>
</dbReference>
<comment type="subcellular location">
    <subcellularLocation>
        <location evidence="2">Nucleus</location>
    </subcellularLocation>
</comment>
<comment type="cofactor">
    <cofactor evidence="1">
        <name>Mg(2+)</name>
        <dbReference type="ChEBI" id="CHEBI:18420"/>
    </cofactor>
</comment>
<dbReference type="Proteomes" id="UP000054538">
    <property type="component" value="Unassembled WGS sequence"/>
</dbReference>
<dbReference type="InParanoid" id="A0A0D0E0V6"/>
<dbReference type="EMBL" id="KN825171">
    <property type="protein sequence ID" value="KIK93609.1"/>
    <property type="molecule type" value="Genomic_DNA"/>
</dbReference>